<dbReference type="Gene3D" id="3.30.70.1440">
    <property type="entry name" value="Multidrug efflux transporter AcrB pore domain"/>
    <property type="match status" value="1"/>
</dbReference>
<keyword evidence="1" id="KW-0472">Membrane</keyword>
<proteinExistence type="predicted"/>
<reference evidence="2 3" key="1">
    <citation type="submission" date="2018-06" db="EMBL/GenBank/DDBJ databases">
        <title>Comparative genomics of Bradyrhizobium nodulating Arachidis hypogaea.</title>
        <authorList>
            <person name="Li Y."/>
        </authorList>
    </citation>
    <scope>NUCLEOTIDE SEQUENCE [LARGE SCALE GENOMIC DNA]</scope>
    <source>
        <strain evidence="2 3">CCBAU 051107</strain>
    </source>
</reference>
<dbReference type="Gene3D" id="3.30.2090.10">
    <property type="entry name" value="Multidrug efflux transporter AcrB TolC docking domain, DN and DC subdomains"/>
    <property type="match status" value="2"/>
</dbReference>
<feature type="transmembrane region" description="Helical" evidence="1">
    <location>
        <begin position="520"/>
        <end position="540"/>
    </location>
</feature>
<accession>A0AAE7TGR7</accession>
<dbReference type="AlphaFoldDB" id="A0AAE7TGR7"/>
<dbReference type="KEGG" id="barh:WN72_12605"/>
<feature type="transmembrane region" description="Helical" evidence="1">
    <location>
        <begin position="954"/>
        <end position="976"/>
    </location>
</feature>
<dbReference type="PANTHER" id="PTHR32063">
    <property type="match status" value="1"/>
</dbReference>
<keyword evidence="1" id="KW-0812">Transmembrane</keyword>
<feature type="transmembrane region" description="Helical" evidence="1">
    <location>
        <begin position="361"/>
        <end position="381"/>
    </location>
</feature>
<feature type="transmembrane region" description="Helical" evidence="1">
    <location>
        <begin position="12"/>
        <end position="33"/>
    </location>
</feature>
<dbReference type="Gene3D" id="3.30.70.1430">
    <property type="entry name" value="Multidrug efflux transporter AcrB pore domain"/>
    <property type="match status" value="2"/>
</dbReference>
<evidence type="ECO:0000256" key="1">
    <source>
        <dbReference type="SAM" id="Phobius"/>
    </source>
</evidence>
<dbReference type="SUPFAM" id="SSF82714">
    <property type="entry name" value="Multidrug efflux transporter AcrB TolC docking domain, DN and DC subdomains"/>
    <property type="match status" value="2"/>
</dbReference>
<evidence type="ECO:0000313" key="2">
    <source>
        <dbReference type="EMBL" id="QOZ67061.1"/>
    </source>
</evidence>
<feature type="transmembrane region" description="Helical" evidence="1">
    <location>
        <begin position="463"/>
        <end position="490"/>
    </location>
</feature>
<feature type="transmembrane region" description="Helical" evidence="1">
    <location>
        <begin position="880"/>
        <end position="898"/>
    </location>
</feature>
<feature type="transmembrane region" description="Helical" evidence="1">
    <location>
        <begin position="854"/>
        <end position="873"/>
    </location>
</feature>
<feature type="transmembrane region" description="Helical" evidence="1">
    <location>
        <begin position="431"/>
        <end position="451"/>
    </location>
</feature>
<dbReference type="SUPFAM" id="SSF82866">
    <property type="entry name" value="Multidrug efflux transporter AcrB transmembrane domain"/>
    <property type="match status" value="2"/>
</dbReference>
<dbReference type="GO" id="GO:0042910">
    <property type="term" value="F:xenobiotic transmembrane transporter activity"/>
    <property type="evidence" value="ECO:0007669"/>
    <property type="project" value="TreeGrafter"/>
</dbReference>
<feature type="transmembrane region" description="Helical" evidence="1">
    <location>
        <begin position="982"/>
        <end position="1005"/>
    </location>
</feature>
<dbReference type="Pfam" id="PF00873">
    <property type="entry name" value="ACR_tran"/>
    <property type="match status" value="1"/>
</dbReference>
<evidence type="ECO:0000313" key="3">
    <source>
        <dbReference type="Proteomes" id="UP000594015"/>
    </source>
</evidence>
<dbReference type="EMBL" id="CP030050">
    <property type="protein sequence ID" value="QOZ67061.1"/>
    <property type="molecule type" value="Genomic_DNA"/>
</dbReference>
<dbReference type="Gene3D" id="3.30.70.1320">
    <property type="entry name" value="Multidrug efflux transporter AcrB pore domain like"/>
    <property type="match status" value="1"/>
</dbReference>
<organism evidence="2 3">
    <name type="scientific">Bradyrhizobium arachidis</name>
    <dbReference type="NCBI Taxonomy" id="858423"/>
    <lineage>
        <taxon>Bacteria</taxon>
        <taxon>Pseudomonadati</taxon>
        <taxon>Pseudomonadota</taxon>
        <taxon>Alphaproteobacteria</taxon>
        <taxon>Hyphomicrobiales</taxon>
        <taxon>Nitrobacteraceae</taxon>
        <taxon>Bradyrhizobium</taxon>
    </lineage>
</organism>
<feature type="transmembrane region" description="Helical" evidence="1">
    <location>
        <begin position="387"/>
        <end position="411"/>
    </location>
</feature>
<feature type="transmembrane region" description="Helical" evidence="1">
    <location>
        <begin position="335"/>
        <end position="354"/>
    </location>
</feature>
<protein>
    <submittedName>
        <fullName evidence="2">AcrB/AcrD/AcrF family protein</fullName>
    </submittedName>
</protein>
<dbReference type="SUPFAM" id="SSF82693">
    <property type="entry name" value="Multidrug efflux transporter AcrB pore domain, PN1, PN2, PC1 and PC2 subdomains"/>
    <property type="match status" value="2"/>
</dbReference>
<keyword evidence="1" id="KW-1133">Transmembrane helix</keyword>
<dbReference type="GO" id="GO:0005886">
    <property type="term" value="C:plasma membrane"/>
    <property type="evidence" value="ECO:0007669"/>
    <property type="project" value="TreeGrafter"/>
</dbReference>
<dbReference type="InterPro" id="IPR027463">
    <property type="entry name" value="AcrB_DN_DC_subdom"/>
</dbReference>
<dbReference type="RefSeq" id="WP_092217870.1">
    <property type="nucleotide sequence ID" value="NZ_FPBQ01000024.1"/>
</dbReference>
<sequence length="1013" mass="109429">MNFLTRFSLARSRFTIAVMIVLLAAGVALYPSFPKREDPVVVIRTAVVSALSPGMAPERVENLIAIPIERKIRELAEVKDIRTLASEGSLIIYVDLKDEIGNVNATWQRLRDKMGDVKVELPAGVAGPFVNSDFGDVAIATIAITGEGFSQRELKDVGEDFRKKLYDLPGTAKIDLLGVQDERVWLELDVRKLGSVGVQVNALVKDLQAQNVVVPSGSMNVDGTRLLLETSGDFPNVRAIETMLTRVGVTDSLVRLADLVTVHRGYVSPKTKPVYFNGRAAVVLSVIMQPDQDVTQLGRRLRAEAEAYERQLPIGYAISFASFQADQVRASVNSALSSVAQTFVVVAALVVLFLGLRAGLIAAMIVPFAIMFALIGMRQLGIALEQVSIAAIIIALGLLVDNGVVIVEDIVSRIGRGMPAQAAGLASGEQYAFPLLISSVTTVAAFLPLFLLPGSSGEYGYSLAAVVALTLAGSWLAALYILPALTVWLFGRVEISENRPASPSPLQWIYGTALQAGLRFAPLVLAACIGLIVLSVALFGRVPRQMFPLSERNQFLIYMNMPDGTDISRTETQALAISRWLGDKTQNPEVASNIVYIGDGGPRFYLTLTPVAPDPASAFFLVDANDYPGAVRAADRAWKYLYTNHPEGRFKVKRLAMGAVESGIVDVEISGPDADRLLKLSEHVQSLLRAVAGVRENEDDWGNKLIKVVVEIDQDRARQLGITTEDIAQLLNTYFSGDAVSTYREGDNLIPIVLRAGAYTSENLEGLTSATFAKNGGLIPLAQFARLRPEFDLARIRRKNQERTITVSARGASMTAGQLLESIRPGLQTLDLAGGYHVAIGGEIEQSAETNQKLVAGFPLALGVMVLAIILQFNSFRRTLLTFITVPLILIGIPYGLLLTGQPLSFFGTLGIISLSGIIINNAIVLIDQIDIERRELSLRDAIVSAAEKRLRPILLTSATTVLGLAPMAIAGGALWQPMAILMMSGLAIASLLTLFFVPAGYFLLFRFGGSHH</sequence>
<dbReference type="PANTHER" id="PTHR32063:SF18">
    <property type="entry name" value="CATION EFFLUX SYSTEM PROTEIN"/>
    <property type="match status" value="1"/>
</dbReference>
<dbReference type="PRINTS" id="PR00702">
    <property type="entry name" value="ACRIFLAVINRP"/>
</dbReference>
<feature type="transmembrane region" description="Helical" evidence="1">
    <location>
        <begin position="904"/>
        <end position="927"/>
    </location>
</feature>
<dbReference type="Gene3D" id="1.20.1640.10">
    <property type="entry name" value="Multidrug efflux transporter AcrB transmembrane domain"/>
    <property type="match status" value="2"/>
</dbReference>
<dbReference type="InterPro" id="IPR001036">
    <property type="entry name" value="Acrflvin-R"/>
</dbReference>
<dbReference type="Proteomes" id="UP000594015">
    <property type="component" value="Chromosome"/>
</dbReference>
<name>A0AAE7TGR7_9BRAD</name>
<gene>
    <name evidence="2" type="ORF">WN72_12605</name>
</gene>